<gene>
    <name evidence="1" type="ORF">FGIG_07588</name>
</gene>
<comment type="caution">
    <text evidence="1">The sequence shown here is derived from an EMBL/GenBank/DDBJ whole genome shotgun (WGS) entry which is preliminary data.</text>
</comment>
<dbReference type="Proteomes" id="UP000316759">
    <property type="component" value="Unassembled WGS sequence"/>
</dbReference>
<reference evidence="1 2" key="1">
    <citation type="submission" date="2019-04" db="EMBL/GenBank/DDBJ databases">
        <title>Annotation for the trematode Fasciola gigantica.</title>
        <authorList>
            <person name="Choi Y.-J."/>
        </authorList>
    </citation>
    <scope>NUCLEOTIDE SEQUENCE [LARGE SCALE GENOMIC DNA]</scope>
    <source>
        <strain evidence="1">Uganda_cow_1</strain>
    </source>
</reference>
<keyword evidence="2" id="KW-1185">Reference proteome</keyword>
<name>A0A504YPX3_FASGI</name>
<dbReference type="OrthoDB" id="6234982at2759"/>
<accession>A0A504YPX3</accession>
<organism evidence="1 2">
    <name type="scientific">Fasciola gigantica</name>
    <name type="common">Giant liver fluke</name>
    <dbReference type="NCBI Taxonomy" id="46835"/>
    <lineage>
        <taxon>Eukaryota</taxon>
        <taxon>Metazoa</taxon>
        <taxon>Spiralia</taxon>
        <taxon>Lophotrochozoa</taxon>
        <taxon>Platyhelminthes</taxon>
        <taxon>Trematoda</taxon>
        <taxon>Digenea</taxon>
        <taxon>Plagiorchiida</taxon>
        <taxon>Echinostomata</taxon>
        <taxon>Echinostomatoidea</taxon>
        <taxon>Fasciolidae</taxon>
        <taxon>Fasciola</taxon>
    </lineage>
</organism>
<dbReference type="STRING" id="46835.A0A504YPX3"/>
<sequence>MQSHVRCFLTRHNPWKSVSIDERKLNVYLIPFSPMDMDIEVAYQESLLDFNDAVRGYQRRCAQAQQRIRALLDSNEPERHDIFLQLTPIDYPIGLENVSPPRLKELPPLYNVPSDRTNETDIYPEELNQSVERIVSIRLEIYQHSIGGQAKSNQWNQIIAEIEEIEARVLSVLVLPSNALLDSSSSGNTNDQVTFVVDRLEAQAKRCLDAAKQLLSTKASGRVAHEVTVKRNEPNTESVQTDEQCIPTLQKAQSMADRSTQLLYPLLSDYSLRKQTLCVKRMVGCASSQIIRSDPAHCLDRMNYLITLLEGGSVKSAGSATDSSSSGTVSLAELLPDNLGPIYAWQCLFSSAISQAEHQFAYNVDSTVVFAALLSGILARHPKQV</sequence>
<evidence type="ECO:0000313" key="1">
    <source>
        <dbReference type="EMBL" id="TPP62685.1"/>
    </source>
</evidence>
<dbReference type="AlphaFoldDB" id="A0A504YPX3"/>
<evidence type="ECO:0000313" key="2">
    <source>
        <dbReference type="Proteomes" id="UP000316759"/>
    </source>
</evidence>
<protein>
    <submittedName>
        <fullName evidence="1">Uncharacterized protein</fullName>
    </submittedName>
</protein>
<proteinExistence type="predicted"/>
<dbReference type="EMBL" id="SUNJ01006548">
    <property type="protein sequence ID" value="TPP62685.1"/>
    <property type="molecule type" value="Genomic_DNA"/>
</dbReference>